<proteinExistence type="predicted"/>
<protein>
    <recommendedName>
        <fullName evidence="3">DUF4913 domain-containing protein</fullName>
    </recommendedName>
</protein>
<dbReference type="EMBL" id="BJYK01000001">
    <property type="protein sequence ID" value="GEN78999.1"/>
    <property type="molecule type" value="Genomic_DNA"/>
</dbReference>
<reference evidence="1 2" key="1">
    <citation type="submission" date="2019-07" db="EMBL/GenBank/DDBJ databases">
        <title>Whole genome shotgun sequence of Actinotalea fermentans NBRC 105374.</title>
        <authorList>
            <person name="Hosoyama A."/>
            <person name="Uohara A."/>
            <person name="Ohji S."/>
            <person name="Ichikawa N."/>
        </authorList>
    </citation>
    <scope>NUCLEOTIDE SEQUENCE [LARGE SCALE GENOMIC DNA]</scope>
    <source>
        <strain evidence="1 2">NBRC 105374</strain>
    </source>
</reference>
<accession>A0A511YUX9</accession>
<comment type="caution">
    <text evidence="1">The sequence shown here is derived from an EMBL/GenBank/DDBJ whole genome shotgun (WGS) entry which is preliminary data.</text>
</comment>
<evidence type="ECO:0000313" key="2">
    <source>
        <dbReference type="Proteomes" id="UP000321484"/>
    </source>
</evidence>
<dbReference type="Proteomes" id="UP000321484">
    <property type="component" value="Unassembled WGS sequence"/>
</dbReference>
<keyword evidence="2" id="KW-1185">Reference proteome</keyword>
<dbReference type="AlphaFoldDB" id="A0A511YUX9"/>
<organism evidence="1 2">
    <name type="scientific">Actinotalea fermentans</name>
    <dbReference type="NCBI Taxonomy" id="43671"/>
    <lineage>
        <taxon>Bacteria</taxon>
        <taxon>Bacillati</taxon>
        <taxon>Actinomycetota</taxon>
        <taxon>Actinomycetes</taxon>
        <taxon>Micrococcales</taxon>
        <taxon>Cellulomonadaceae</taxon>
        <taxon>Actinotalea</taxon>
    </lineage>
</organism>
<dbReference type="RefSeq" id="WP_052113327.1">
    <property type="nucleotide sequence ID" value="NZ_BJYK01000001.1"/>
</dbReference>
<evidence type="ECO:0008006" key="3">
    <source>
        <dbReference type="Google" id="ProtNLM"/>
    </source>
</evidence>
<name>A0A511YUX9_9CELL</name>
<gene>
    <name evidence="1" type="ORF">AFE02nite_07330</name>
</gene>
<evidence type="ECO:0000313" key="1">
    <source>
        <dbReference type="EMBL" id="GEN78999.1"/>
    </source>
</evidence>
<dbReference type="OrthoDB" id="3535759at2"/>
<sequence length="131" mass="14982">MTSTSGGTDRGVLPKVVNSQPIGPPQPIMWSAYTCEEQRHLLESLDAWVRWLVDHYRLDRRYVPECWTKHWELIEELSALQLAWEAAYATTSHGDAPLAWHERFALARTRLAEWVARTGCRAGEHRRAGSG</sequence>